<dbReference type="KEGG" id="vg:55006982"/>
<keyword evidence="2" id="KW-1185">Reference proteome</keyword>
<sequence>MAGAAARGICRAGLEVLPMTGVEARPVLVDTLTAAAAGMVSPATVRSWQHRGWLVRMGTGPRNRALYDLEAVYRLAGTLQRGERPEQVGERSA</sequence>
<dbReference type="EMBL" id="MH834595">
    <property type="protein sequence ID" value="AYN56883.1"/>
    <property type="molecule type" value="Genomic_DNA"/>
</dbReference>
<accession>A0A3G2KD37</accession>
<proteinExistence type="predicted"/>
<dbReference type="Proteomes" id="UP000274668">
    <property type="component" value="Segment"/>
</dbReference>
<dbReference type="RefSeq" id="YP_009815757.1">
    <property type="nucleotide sequence ID" value="NC_048098.1"/>
</dbReference>
<name>A0A3G2KD37_9CAUD</name>
<dbReference type="GeneID" id="55006982"/>
<evidence type="ECO:0000313" key="2">
    <source>
        <dbReference type="Proteomes" id="UP000274668"/>
    </source>
</evidence>
<evidence type="ECO:0000313" key="1">
    <source>
        <dbReference type="EMBL" id="AYN56883.1"/>
    </source>
</evidence>
<reference evidence="1 2" key="1">
    <citation type="submission" date="2018-09" db="EMBL/GenBank/DDBJ databases">
        <authorList>
            <person name="Rimple P.A."/>
            <person name="Stoner T.H."/>
            <person name="Garlena R.A."/>
            <person name="Russell D.A."/>
            <person name="Pope W.H."/>
            <person name="Jacobs-Sera D."/>
            <person name="Hatfull G.F."/>
        </authorList>
    </citation>
    <scope>NUCLEOTIDE SEQUENCE [LARGE SCALE GENOMIC DNA]</scope>
</reference>
<protein>
    <submittedName>
        <fullName evidence="1">MerR-like helix-turn-helix DNA binding domain protein</fullName>
    </submittedName>
</protein>
<gene>
    <name evidence="1" type="primary">71</name>
    <name evidence="1" type="ORF">PBI_ANDREW_71</name>
</gene>
<organism evidence="1 2">
    <name type="scientific">Arthrobacter phage Andrew</name>
    <dbReference type="NCBI Taxonomy" id="2419946"/>
    <lineage>
        <taxon>Viruses</taxon>
        <taxon>Duplodnaviria</taxon>
        <taxon>Heunggongvirae</taxon>
        <taxon>Uroviricota</taxon>
        <taxon>Caudoviricetes</taxon>
        <taxon>Andrewvirus</taxon>
        <taxon>Andrewvirus andrew</taxon>
    </lineage>
</organism>